<dbReference type="PROSITE" id="PS51394">
    <property type="entry name" value="PFU"/>
    <property type="match status" value="1"/>
</dbReference>
<protein>
    <recommendedName>
        <fullName evidence="1">PFU domain-containing protein</fullName>
    </recommendedName>
</protein>
<evidence type="ECO:0000259" key="1">
    <source>
        <dbReference type="PROSITE" id="PS51394"/>
    </source>
</evidence>
<dbReference type="AlphaFoldDB" id="A0A2P4Q789"/>
<organism evidence="2 3">
    <name type="scientific">Rhizophagus irregularis (strain DAOM 181602 / DAOM 197198 / MUCL 43194)</name>
    <name type="common">Arbuscular mycorrhizal fungus</name>
    <name type="synonym">Glomus intraradices</name>
    <dbReference type="NCBI Taxonomy" id="747089"/>
    <lineage>
        <taxon>Eukaryota</taxon>
        <taxon>Fungi</taxon>
        <taxon>Fungi incertae sedis</taxon>
        <taxon>Mucoromycota</taxon>
        <taxon>Glomeromycotina</taxon>
        <taxon>Glomeromycetes</taxon>
        <taxon>Glomerales</taxon>
        <taxon>Glomeraceae</taxon>
        <taxon>Rhizophagus</taxon>
    </lineage>
</organism>
<keyword evidence="3" id="KW-1185">Reference proteome</keyword>
<dbReference type="InterPro" id="IPR015155">
    <property type="entry name" value="PFU"/>
</dbReference>
<sequence>MESYLHQDEFDEKILKEVSTLVKKNFKNAKTSSSEKLQNKLDKIFFRTLRTHKVLTEISETTGIRGETVEILLRGCLRYAYKEYDNNVKRIGNENVSFVHGCARRSKKISHMKKYQKE</sequence>
<accession>A0A2P4Q789</accession>
<reference evidence="2 3" key="1">
    <citation type="journal article" date="2013" name="Proc. Natl. Acad. Sci. U.S.A.">
        <title>Genome of an arbuscular mycorrhizal fungus provides insight into the oldest plant symbiosis.</title>
        <authorList>
            <person name="Tisserant E."/>
            <person name="Malbreil M."/>
            <person name="Kuo A."/>
            <person name="Kohler A."/>
            <person name="Symeonidi A."/>
            <person name="Balestrini R."/>
            <person name="Charron P."/>
            <person name="Duensing N."/>
            <person name="Frei Dit Frey N."/>
            <person name="Gianinazzi-Pearson V."/>
            <person name="Gilbert L.B."/>
            <person name="Handa Y."/>
            <person name="Herr J.R."/>
            <person name="Hijri M."/>
            <person name="Koul R."/>
            <person name="Kawaguchi M."/>
            <person name="Krajinski F."/>
            <person name="Lammers P.J."/>
            <person name="Masclaux F.G."/>
            <person name="Murat C."/>
            <person name="Morin E."/>
            <person name="Ndikumana S."/>
            <person name="Pagni M."/>
            <person name="Petitpierre D."/>
            <person name="Requena N."/>
            <person name="Rosikiewicz P."/>
            <person name="Riley R."/>
            <person name="Saito K."/>
            <person name="San Clemente H."/>
            <person name="Shapiro H."/>
            <person name="van Tuinen D."/>
            <person name="Becard G."/>
            <person name="Bonfante P."/>
            <person name="Paszkowski U."/>
            <person name="Shachar-Hill Y.Y."/>
            <person name="Tuskan G.A."/>
            <person name="Young P.W."/>
            <person name="Sanders I.R."/>
            <person name="Henrissat B."/>
            <person name="Rensing S.A."/>
            <person name="Grigoriev I.V."/>
            <person name="Corradi N."/>
            <person name="Roux C."/>
            <person name="Martin F."/>
        </authorList>
    </citation>
    <scope>NUCLEOTIDE SEQUENCE [LARGE SCALE GENOMIC DNA]</scope>
    <source>
        <strain evidence="2 3">DAOM 197198</strain>
    </source>
</reference>
<evidence type="ECO:0000313" key="2">
    <source>
        <dbReference type="EMBL" id="POG73458.1"/>
    </source>
</evidence>
<evidence type="ECO:0000313" key="3">
    <source>
        <dbReference type="Proteomes" id="UP000018888"/>
    </source>
</evidence>
<dbReference type="Proteomes" id="UP000018888">
    <property type="component" value="Unassembled WGS sequence"/>
</dbReference>
<dbReference type="EMBL" id="AUPC02000083">
    <property type="protein sequence ID" value="POG73458.1"/>
    <property type="molecule type" value="Genomic_DNA"/>
</dbReference>
<comment type="caution">
    <text evidence="2">The sequence shown here is derived from an EMBL/GenBank/DDBJ whole genome shotgun (WGS) entry which is preliminary data.</text>
</comment>
<reference evidence="2 3" key="2">
    <citation type="journal article" date="2018" name="New Phytol.">
        <title>High intraspecific genome diversity in the model arbuscular mycorrhizal symbiont Rhizophagus irregularis.</title>
        <authorList>
            <person name="Chen E.C.H."/>
            <person name="Morin E."/>
            <person name="Beaudet D."/>
            <person name="Noel J."/>
            <person name="Yildirir G."/>
            <person name="Ndikumana S."/>
            <person name="Charron P."/>
            <person name="St-Onge C."/>
            <person name="Giorgi J."/>
            <person name="Kruger M."/>
            <person name="Marton T."/>
            <person name="Ropars J."/>
            <person name="Grigoriev I.V."/>
            <person name="Hainaut M."/>
            <person name="Henrissat B."/>
            <person name="Roux C."/>
            <person name="Martin F."/>
            <person name="Corradi N."/>
        </authorList>
    </citation>
    <scope>NUCLEOTIDE SEQUENCE [LARGE SCALE GENOMIC DNA]</scope>
    <source>
        <strain evidence="2 3">DAOM 197198</strain>
    </source>
</reference>
<feature type="domain" description="PFU" evidence="1">
    <location>
        <begin position="1"/>
        <end position="36"/>
    </location>
</feature>
<name>A0A2P4Q789_RHIID</name>
<gene>
    <name evidence="2" type="ORF">GLOIN_2v1586667</name>
</gene>
<proteinExistence type="predicted"/>